<dbReference type="RefSeq" id="XP_043003576.1">
    <property type="nucleotide sequence ID" value="XM_043158232.1"/>
</dbReference>
<feature type="region of interest" description="Disordered" evidence="1">
    <location>
        <begin position="670"/>
        <end position="702"/>
    </location>
</feature>
<feature type="compositionally biased region" description="Polar residues" evidence="1">
    <location>
        <begin position="303"/>
        <end position="320"/>
    </location>
</feature>
<keyword evidence="3" id="KW-1185">Reference proteome</keyword>
<evidence type="ECO:0000313" key="3">
    <source>
        <dbReference type="Proteomes" id="UP001049176"/>
    </source>
</evidence>
<gene>
    <name evidence="2" type="ORF">E1B28_013086</name>
</gene>
<proteinExistence type="predicted"/>
<feature type="compositionally biased region" description="Acidic residues" evidence="1">
    <location>
        <begin position="341"/>
        <end position="354"/>
    </location>
</feature>
<feature type="compositionally biased region" description="Polar residues" evidence="1">
    <location>
        <begin position="681"/>
        <end position="702"/>
    </location>
</feature>
<evidence type="ECO:0000256" key="1">
    <source>
        <dbReference type="SAM" id="MobiDB-lite"/>
    </source>
</evidence>
<accession>A0A9P7RP70</accession>
<reference evidence="2" key="1">
    <citation type="journal article" date="2021" name="Genome Biol. Evol.">
        <title>The assembled and annotated genome of the fairy-ring fungus Marasmius oreades.</title>
        <authorList>
            <person name="Hiltunen M."/>
            <person name="Ament-Velasquez S.L."/>
            <person name="Johannesson H."/>
        </authorList>
    </citation>
    <scope>NUCLEOTIDE SEQUENCE</scope>
    <source>
        <strain evidence="2">03SP1</strain>
    </source>
</reference>
<feature type="compositionally biased region" description="Polar residues" evidence="1">
    <location>
        <begin position="459"/>
        <end position="481"/>
    </location>
</feature>
<protein>
    <submittedName>
        <fullName evidence="2">Uncharacterized protein</fullName>
    </submittedName>
</protein>
<organism evidence="2 3">
    <name type="scientific">Marasmius oreades</name>
    <name type="common">fairy-ring Marasmius</name>
    <dbReference type="NCBI Taxonomy" id="181124"/>
    <lineage>
        <taxon>Eukaryota</taxon>
        <taxon>Fungi</taxon>
        <taxon>Dikarya</taxon>
        <taxon>Basidiomycota</taxon>
        <taxon>Agaricomycotina</taxon>
        <taxon>Agaricomycetes</taxon>
        <taxon>Agaricomycetidae</taxon>
        <taxon>Agaricales</taxon>
        <taxon>Marasmiineae</taxon>
        <taxon>Marasmiaceae</taxon>
        <taxon>Marasmius</taxon>
    </lineage>
</organism>
<dbReference type="EMBL" id="CM032189">
    <property type="protein sequence ID" value="KAG7087105.1"/>
    <property type="molecule type" value="Genomic_DNA"/>
</dbReference>
<feature type="region of interest" description="Disordered" evidence="1">
    <location>
        <begin position="450"/>
        <end position="522"/>
    </location>
</feature>
<dbReference type="OrthoDB" id="3069865at2759"/>
<dbReference type="GeneID" id="66082161"/>
<sequence length="702" mass="75637">MCSISEVVLNHSFHTQRLTFEKLFGQISALLNHADNCYSFSGMAILVGNNTNEDHSLARAHMTPKLSHFAEACCMADSMDALLGHARSLAHYETHRQVVKDDALGTLQQLGYNISNEMLATFCQGTAPSLQSMTVTVTPSSHRQPSTGAQVVQPKSLQPSETELMKSARKAVLLRAAECSMLLSKLQWKTLDAVLLDQGYQIINYPVGVTLPWDISTPLATKGISSSHHLQFRKSSALELSNNKVPLLVFSPDTSGNTKDVFASSLAQKVLTQSRRQGKEKMSNIEDIYEEDNNELAEETPTVHRSQASRAKSQPPQLSRKNQKPLMWTWSKGKDVSDIDSSYEEDNDELEEETPTVPAARAARAKSQPPRFAAAPKFSRAMSQPPAVETCPCTSTIPSSVSKSSVTKRVTWDLSNAPKAQGNGRDVVESVSAVNAKGFNFTSEESVARLRNNGGGGNPSISMQDLVGSTSTPTAIKHSSSTPPPGNYNGHLPSKEPRHCMPDPPTNPTGPRSSHPLPQFPAFGTGTVTVAASTSSLNHSTLPNNTTAAPVQQTVPTSQATPTTVAPPHPYWQQSPHAMPSTMHHWPSGTLPQHAGYPSMSTPTPQQSSISPEYLQQLVALASSGLISPEQFQQLFTLATSGPHIQQQSLRFGSQYQPHPTMSNSGAVAYLSSSSDASGSNVTAHSAMTNTQGQEQLGSTLK</sequence>
<feature type="region of interest" description="Disordered" evidence="1">
    <location>
        <begin position="290"/>
        <end position="370"/>
    </location>
</feature>
<comment type="caution">
    <text evidence="2">The sequence shown here is derived from an EMBL/GenBank/DDBJ whole genome shotgun (WGS) entry which is preliminary data.</text>
</comment>
<feature type="region of interest" description="Disordered" evidence="1">
    <location>
        <begin position="140"/>
        <end position="160"/>
    </location>
</feature>
<name>A0A9P7RP70_9AGAR</name>
<dbReference type="AlphaFoldDB" id="A0A9P7RP70"/>
<feature type="region of interest" description="Disordered" evidence="1">
    <location>
        <begin position="539"/>
        <end position="564"/>
    </location>
</feature>
<dbReference type="KEGG" id="more:E1B28_013086"/>
<dbReference type="Proteomes" id="UP001049176">
    <property type="component" value="Chromosome 9"/>
</dbReference>
<evidence type="ECO:0000313" key="2">
    <source>
        <dbReference type="EMBL" id="KAG7087105.1"/>
    </source>
</evidence>